<sequence>MLLMRHYGITLDDGIDPKELEVCEATGQQPFEVVNSIAEKRDLSRIDTTPFMSSNHPLDATYQYYGKGKGQAPKNVSAQGIVAETALTSAQLEDLLSYIVRNGNRRNHFEPSDLPAGALGMLYRCQESESWVMVWVAEGWPVAVNDVFNFDGFLMAS</sequence>
<dbReference type="AlphaFoldDB" id="A0A419N3J0"/>
<name>A0A419N3J0_9GAMM</name>
<evidence type="ECO:0000313" key="1">
    <source>
        <dbReference type="EMBL" id="RJT37395.1"/>
    </source>
</evidence>
<gene>
    <name evidence="1" type="ORF">D6C13_22290</name>
</gene>
<protein>
    <submittedName>
        <fullName evidence="1">Uncharacterized protein</fullName>
    </submittedName>
</protein>
<proteinExistence type="predicted"/>
<dbReference type="Proteomes" id="UP000284908">
    <property type="component" value="Unassembled WGS sequence"/>
</dbReference>
<keyword evidence="2" id="KW-1185">Reference proteome</keyword>
<accession>A0A419N3J0</accession>
<comment type="caution">
    <text evidence="1">The sequence shown here is derived from an EMBL/GenBank/DDBJ whole genome shotgun (WGS) entry which is preliminary data.</text>
</comment>
<evidence type="ECO:0000313" key="2">
    <source>
        <dbReference type="Proteomes" id="UP000284908"/>
    </source>
</evidence>
<reference evidence="1 2" key="1">
    <citation type="submission" date="2018-09" db="EMBL/GenBank/DDBJ databases">
        <authorList>
            <person name="Le Fleche-Mateos A."/>
        </authorList>
    </citation>
    <scope>NUCLEOTIDE SEQUENCE [LARGE SCALE GENOMIC DNA]</scope>
    <source>
        <strain evidence="1 2">DSM 27399</strain>
    </source>
</reference>
<dbReference type="EMBL" id="RAHH01000035">
    <property type="protein sequence ID" value="RJT37395.1"/>
    <property type="molecule type" value="Genomic_DNA"/>
</dbReference>
<organism evidence="1 2">
    <name type="scientific">Rahnella woolbedingensis</name>
    <dbReference type="NCBI Taxonomy" id="1510574"/>
    <lineage>
        <taxon>Bacteria</taxon>
        <taxon>Pseudomonadati</taxon>
        <taxon>Pseudomonadota</taxon>
        <taxon>Gammaproteobacteria</taxon>
        <taxon>Enterobacterales</taxon>
        <taxon>Yersiniaceae</taxon>
        <taxon>Rahnella</taxon>
    </lineage>
</organism>